<evidence type="ECO:0000259" key="9">
    <source>
        <dbReference type="PROSITE" id="PS50073"/>
    </source>
</evidence>
<evidence type="ECO:0000313" key="10">
    <source>
        <dbReference type="EMBL" id="KAK5115359.1"/>
    </source>
</evidence>
<keyword evidence="6" id="KW-0804">Transcription</keyword>
<dbReference type="PANTHER" id="PTHR28088">
    <property type="entry name" value="TRANSCRIPTIONAL ACTIVATOR HAA1-RELATED"/>
    <property type="match status" value="1"/>
</dbReference>
<evidence type="ECO:0000256" key="2">
    <source>
        <dbReference type="ARBA" id="ARBA00022723"/>
    </source>
</evidence>
<dbReference type="GO" id="GO:0045944">
    <property type="term" value="P:positive regulation of transcription by RNA polymerase II"/>
    <property type="evidence" value="ECO:0007669"/>
    <property type="project" value="TreeGrafter"/>
</dbReference>
<keyword evidence="5" id="KW-0805">Transcription regulation</keyword>
<dbReference type="PROSITE" id="PS50073">
    <property type="entry name" value="COPPER_FIST_2"/>
    <property type="match status" value="1"/>
</dbReference>
<dbReference type="GO" id="GO:0005634">
    <property type="term" value="C:nucleus"/>
    <property type="evidence" value="ECO:0007669"/>
    <property type="project" value="UniProtKB-SubCell"/>
</dbReference>
<evidence type="ECO:0000256" key="8">
    <source>
        <dbReference type="SAM" id="MobiDB-lite"/>
    </source>
</evidence>
<feature type="domain" description="Copper-fist" evidence="9">
    <location>
        <begin position="28"/>
        <end position="63"/>
    </location>
</feature>
<dbReference type="SUPFAM" id="SSF57879">
    <property type="entry name" value="Zinc domain conserved in yeast copper-regulated transcription factors"/>
    <property type="match status" value="1"/>
</dbReference>
<feature type="compositionally biased region" description="Pro residues" evidence="8">
    <location>
        <begin position="399"/>
        <end position="409"/>
    </location>
</feature>
<organism evidence="10 11">
    <name type="scientific">Meristemomyces frigidus</name>
    <dbReference type="NCBI Taxonomy" id="1508187"/>
    <lineage>
        <taxon>Eukaryota</taxon>
        <taxon>Fungi</taxon>
        <taxon>Dikarya</taxon>
        <taxon>Ascomycota</taxon>
        <taxon>Pezizomycotina</taxon>
        <taxon>Dothideomycetes</taxon>
        <taxon>Dothideomycetidae</taxon>
        <taxon>Mycosphaerellales</taxon>
        <taxon>Teratosphaeriaceae</taxon>
        <taxon>Meristemomyces</taxon>
    </lineage>
</organism>
<feature type="region of interest" description="Disordered" evidence="8">
    <location>
        <begin position="394"/>
        <end position="421"/>
    </location>
</feature>
<dbReference type="GO" id="GO:0006878">
    <property type="term" value="P:intracellular copper ion homeostasis"/>
    <property type="evidence" value="ECO:0007669"/>
    <property type="project" value="TreeGrafter"/>
</dbReference>
<dbReference type="EMBL" id="JAVRRL010000013">
    <property type="protein sequence ID" value="KAK5115359.1"/>
    <property type="molecule type" value="Genomic_DNA"/>
</dbReference>
<dbReference type="Gene3D" id="3.90.430.10">
    <property type="entry name" value="Copper fist DNA-binding domain"/>
    <property type="match status" value="1"/>
</dbReference>
<dbReference type="GO" id="GO:0006879">
    <property type="term" value="P:intracellular iron ion homeostasis"/>
    <property type="evidence" value="ECO:0007669"/>
    <property type="project" value="TreeGrafter"/>
</dbReference>
<feature type="compositionally biased region" description="Basic and acidic residues" evidence="8">
    <location>
        <begin position="524"/>
        <end position="540"/>
    </location>
</feature>
<dbReference type="SMART" id="SM01090">
    <property type="entry name" value="Copper-fist"/>
    <property type="match status" value="1"/>
</dbReference>
<dbReference type="GO" id="GO:0005507">
    <property type="term" value="F:copper ion binding"/>
    <property type="evidence" value="ECO:0007669"/>
    <property type="project" value="InterPro"/>
</dbReference>
<dbReference type="InterPro" id="IPR001083">
    <property type="entry name" value="Cu_fist_DNA-bd_dom"/>
</dbReference>
<evidence type="ECO:0000256" key="3">
    <source>
        <dbReference type="ARBA" id="ARBA00022833"/>
    </source>
</evidence>
<accession>A0AAN7YQL9</accession>
<evidence type="ECO:0000256" key="5">
    <source>
        <dbReference type="ARBA" id="ARBA00023015"/>
    </source>
</evidence>
<feature type="region of interest" description="Disordered" evidence="8">
    <location>
        <begin position="523"/>
        <end position="561"/>
    </location>
</feature>
<dbReference type="SMART" id="SM00412">
    <property type="entry name" value="Cu_FIST"/>
    <property type="match status" value="1"/>
</dbReference>
<keyword evidence="2" id="KW-0479">Metal-binding</keyword>
<keyword evidence="4" id="KW-0186">Copper</keyword>
<feature type="region of interest" description="Disordered" evidence="8">
    <location>
        <begin position="439"/>
        <end position="499"/>
    </location>
</feature>
<dbReference type="Proteomes" id="UP001310890">
    <property type="component" value="Unassembled WGS sequence"/>
</dbReference>
<dbReference type="Pfam" id="PF00649">
    <property type="entry name" value="Copper-fist"/>
    <property type="match status" value="1"/>
</dbReference>
<dbReference type="GO" id="GO:0000981">
    <property type="term" value="F:DNA-binding transcription factor activity, RNA polymerase II-specific"/>
    <property type="evidence" value="ECO:0007669"/>
    <property type="project" value="TreeGrafter"/>
</dbReference>
<keyword evidence="3" id="KW-0862">Zinc</keyword>
<comment type="subcellular location">
    <subcellularLocation>
        <location evidence="1">Nucleus</location>
    </subcellularLocation>
</comment>
<evidence type="ECO:0000256" key="4">
    <source>
        <dbReference type="ARBA" id="ARBA00023008"/>
    </source>
</evidence>
<evidence type="ECO:0000256" key="1">
    <source>
        <dbReference type="ARBA" id="ARBA00004123"/>
    </source>
</evidence>
<name>A0AAN7YQL9_9PEZI</name>
<dbReference type="AlphaFoldDB" id="A0AAN7YQL9"/>
<evidence type="ECO:0000313" key="11">
    <source>
        <dbReference type="Proteomes" id="UP001310890"/>
    </source>
</evidence>
<dbReference type="PANTHER" id="PTHR28088:SF5">
    <property type="entry name" value="TRANSCRIPTIONAL ACTIVATOR HAA1-RELATED"/>
    <property type="match status" value="1"/>
</dbReference>
<reference evidence="10" key="1">
    <citation type="submission" date="2023-08" db="EMBL/GenBank/DDBJ databases">
        <title>Black Yeasts Isolated from many extreme environments.</title>
        <authorList>
            <person name="Coleine C."/>
            <person name="Stajich J.E."/>
            <person name="Selbmann L."/>
        </authorList>
    </citation>
    <scope>NUCLEOTIDE SEQUENCE</scope>
    <source>
        <strain evidence="10">CCFEE 5401</strain>
    </source>
</reference>
<protein>
    <recommendedName>
        <fullName evidence="9">Copper-fist domain-containing protein</fullName>
    </recommendedName>
</protein>
<dbReference type="InterPro" id="IPR051763">
    <property type="entry name" value="Copper_Homeo_Regul"/>
</dbReference>
<comment type="caution">
    <text evidence="10">The sequence shown here is derived from an EMBL/GenBank/DDBJ whole genome shotgun (WGS) entry which is preliminary data.</text>
</comment>
<gene>
    <name evidence="10" type="ORF">LTR62_001559</name>
</gene>
<evidence type="ECO:0000256" key="6">
    <source>
        <dbReference type="ARBA" id="ARBA00023163"/>
    </source>
</evidence>
<evidence type="ECO:0000256" key="7">
    <source>
        <dbReference type="ARBA" id="ARBA00023242"/>
    </source>
</evidence>
<sequence>MPTAATTDQDKPFKTIEVVDAQTKQVCKVACMSCIRGHRTTSCGIPVCRNKVFWTVKRPGRPSNACNCRYGSTGGCRCVVASAAACPHKAKKGEKRGGECRCDEQGRYCCLIEGEHWAVLMELGKPEVVFFQKREDLESRFSGAATASGTPMSPPGFASMGPTTFESLPSTPMQQAVSPYAGYQSPRSILAPRFGMMGLGTPHGDDGTITPDVLLWEGLSPPAPQEQSSCCQGAASPSQPSTYLSYMEPTTPSNHNLPSFLSPTGTMDQPPNQLLDPLPRSQQEFSFNLDKLNSAYAAYQFPSAICQTCGLNGCTCRNCPPVMQNFATGSWAQCCGRKHARTAAYVPVAVEHVYGTPAPIPAPTPATVQHAPVSEGLTPIPQRELVDGVPGQQVFALAPPRPQPAPVPVPRQSQQHQRLPEQAPQPYYQEQLFTHSARPASVPDAATPHPAPHPDFFLGIPGTGVPSRQPHTQPQHRNKRDRDRNANDGLPDLMPFDPGEDFELDCSRIEEVNGVMGPELLDEWLLHEPDGHDDHDEHGAASEGPGDEGRGEGGGGCCCGD</sequence>
<dbReference type="InterPro" id="IPR036395">
    <property type="entry name" value="Cu_fist_DNA-bd_dom_sf"/>
</dbReference>
<keyword evidence="7" id="KW-0539">Nucleus</keyword>
<dbReference type="GO" id="GO:0000978">
    <property type="term" value="F:RNA polymerase II cis-regulatory region sequence-specific DNA binding"/>
    <property type="evidence" value="ECO:0007669"/>
    <property type="project" value="TreeGrafter"/>
</dbReference>
<proteinExistence type="predicted"/>